<reference evidence="1 2" key="1">
    <citation type="submission" date="2018-03" db="EMBL/GenBank/DDBJ databases">
        <title>Genomic Encyclopedia of Type Strains, Phase III (KMG-III): the genomes of soil and plant-associated and newly described type strains.</title>
        <authorList>
            <person name="Whitman W."/>
        </authorList>
    </citation>
    <scope>NUCLEOTIDE SEQUENCE [LARGE SCALE GENOMIC DNA]</scope>
    <source>
        <strain evidence="1 2">CGMCC 1.12700</strain>
    </source>
</reference>
<proteinExistence type="predicted"/>
<dbReference type="Proteomes" id="UP000240572">
    <property type="component" value="Unassembled WGS sequence"/>
</dbReference>
<gene>
    <name evidence="1" type="ORF">B0I18_102548</name>
</gene>
<evidence type="ECO:0000313" key="2">
    <source>
        <dbReference type="Proteomes" id="UP000240572"/>
    </source>
</evidence>
<dbReference type="EMBL" id="PYGD01000002">
    <property type="protein sequence ID" value="PSK93578.1"/>
    <property type="molecule type" value="Genomic_DNA"/>
</dbReference>
<keyword evidence="2" id="KW-1185">Reference proteome</keyword>
<organism evidence="1 2">
    <name type="scientific">Taibaiella chishuiensis</name>
    <dbReference type="NCBI Taxonomy" id="1434707"/>
    <lineage>
        <taxon>Bacteria</taxon>
        <taxon>Pseudomonadati</taxon>
        <taxon>Bacteroidota</taxon>
        <taxon>Chitinophagia</taxon>
        <taxon>Chitinophagales</taxon>
        <taxon>Chitinophagaceae</taxon>
        <taxon>Taibaiella</taxon>
    </lineage>
</organism>
<accession>A0A2P8D8L1</accession>
<sequence length="59" mass="6909">MKIIFNEEQKLPLTYKYIEPHGAVKLKSLKPTTDVIKIEKIQSDMHTPSLPFKKLVRML</sequence>
<protein>
    <submittedName>
        <fullName evidence="1">Uncharacterized protein</fullName>
    </submittedName>
</protein>
<dbReference type="AlphaFoldDB" id="A0A2P8D8L1"/>
<name>A0A2P8D8L1_9BACT</name>
<comment type="caution">
    <text evidence="1">The sequence shown here is derived from an EMBL/GenBank/DDBJ whole genome shotgun (WGS) entry which is preliminary data.</text>
</comment>
<evidence type="ECO:0000313" key="1">
    <source>
        <dbReference type="EMBL" id="PSK93578.1"/>
    </source>
</evidence>